<dbReference type="InterPro" id="IPR051468">
    <property type="entry name" value="Fungal_SecMetab_SDRs"/>
</dbReference>
<evidence type="ECO:0000256" key="1">
    <source>
        <dbReference type="ARBA" id="ARBA00006484"/>
    </source>
</evidence>
<protein>
    <submittedName>
        <fullName evidence="2">Norsolorinic acid ketoreductase</fullName>
    </submittedName>
</protein>
<evidence type="ECO:0000313" key="2">
    <source>
        <dbReference type="EMBL" id="TVY36965.1"/>
    </source>
</evidence>
<dbReference type="GO" id="GO:0016491">
    <property type="term" value="F:oxidoreductase activity"/>
    <property type="evidence" value="ECO:0007669"/>
    <property type="project" value="TreeGrafter"/>
</dbReference>
<dbReference type="PANTHER" id="PTHR43544:SF26">
    <property type="entry name" value="SHORT CHAIN DEHYDROGENASE_REDUCTASE FAMILY OXIDOREDUCTASE (JCVI)"/>
    <property type="match status" value="1"/>
</dbReference>
<dbReference type="EMBL" id="QGMJ01000384">
    <property type="protein sequence ID" value="TVY36965.1"/>
    <property type="molecule type" value="Genomic_DNA"/>
</dbReference>
<dbReference type="PRINTS" id="PR00081">
    <property type="entry name" value="GDHRDH"/>
</dbReference>
<comment type="caution">
    <text evidence="2">The sequence shown here is derived from an EMBL/GenBank/DDBJ whole genome shotgun (WGS) entry which is preliminary data.</text>
</comment>
<dbReference type="GO" id="GO:0005737">
    <property type="term" value="C:cytoplasm"/>
    <property type="evidence" value="ECO:0007669"/>
    <property type="project" value="TreeGrafter"/>
</dbReference>
<accession>A0A8H8RK30</accession>
<name>A0A8H8RK30_9HELO</name>
<dbReference type="InterPro" id="IPR002347">
    <property type="entry name" value="SDR_fam"/>
</dbReference>
<dbReference type="Gene3D" id="3.40.50.720">
    <property type="entry name" value="NAD(P)-binding Rossmann-like Domain"/>
    <property type="match status" value="1"/>
</dbReference>
<evidence type="ECO:0000313" key="3">
    <source>
        <dbReference type="Proteomes" id="UP000462212"/>
    </source>
</evidence>
<dbReference type="OrthoDB" id="9876299at2759"/>
<dbReference type="PANTHER" id="PTHR43544">
    <property type="entry name" value="SHORT-CHAIN DEHYDROGENASE/REDUCTASE"/>
    <property type="match status" value="1"/>
</dbReference>
<dbReference type="AlphaFoldDB" id="A0A8H8RK30"/>
<proteinExistence type="inferred from homology"/>
<comment type="similarity">
    <text evidence="1">Belongs to the short-chain dehydrogenases/reductases (SDR) family.</text>
</comment>
<dbReference type="Pfam" id="PF00106">
    <property type="entry name" value="adh_short"/>
    <property type="match status" value="1"/>
</dbReference>
<dbReference type="InterPro" id="IPR036291">
    <property type="entry name" value="NAD(P)-bd_dom_sf"/>
</dbReference>
<keyword evidence="3" id="KW-1185">Reference proteome</keyword>
<gene>
    <name evidence="2" type="primary">aflD_5</name>
    <name evidence="2" type="ORF">LSUB1_G005479</name>
</gene>
<dbReference type="SUPFAM" id="SSF51735">
    <property type="entry name" value="NAD(P)-binding Rossmann-fold domains"/>
    <property type="match status" value="1"/>
</dbReference>
<dbReference type="Proteomes" id="UP000462212">
    <property type="component" value="Unassembled WGS sequence"/>
</dbReference>
<reference evidence="2 3" key="1">
    <citation type="submission" date="2018-05" db="EMBL/GenBank/DDBJ databases">
        <title>Genome sequencing and assembly of the regulated plant pathogen Lachnellula willkommii and related sister species for the development of diagnostic species identification markers.</title>
        <authorList>
            <person name="Giroux E."/>
            <person name="Bilodeau G."/>
        </authorList>
    </citation>
    <scope>NUCLEOTIDE SEQUENCE [LARGE SCALE GENOMIC DNA]</scope>
    <source>
        <strain evidence="2 3">CBS 197.66</strain>
    </source>
</reference>
<sequence>MAPTIVLITGANRGIGKGLLELYLLKPNHLIIAANRNPEDPTSMALAKLPTANGTSLLVVKNDVTVPTDAAAAVKLLASKDIHHIDIVIANAGVAYVWPKVSELKTEDMQRHIVPNVYGNVWLYQAVLPLLKKSEKKMWVSIGSSSANMLPMQNAAYGPTKLVLHYLTKAMHIEEPRLTVFPIDPGWVQTDMGNRGAHAFGVEEASTTLEDSVNGMIKVINVATRDTHGGKLWEYNGSQVPW</sequence>
<organism evidence="2 3">
    <name type="scientific">Lachnellula subtilissima</name>
    <dbReference type="NCBI Taxonomy" id="602034"/>
    <lineage>
        <taxon>Eukaryota</taxon>
        <taxon>Fungi</taxon>
        <taxon>Dikarya</taxon>
        <taxon>Ascomycota</taxon>
        <taxon>Pezizomycotina</taxon>
        <taxon>Leotiomycetes</taxon>
        <taxon>Helotiales</taxon>
        <taxon>Lachnaceae</taxon>
        <taxon>Lachnellula</taxon>
    </lineage>
</organism>